<evidence type="ECO:0000313" key="2">
    <source>
        <dbReference type="EMBL" id="RVU29666.1"/>
    </source>
</evidence>
<evidence type="ECO:0000313" key="3">
    <source>
        <dbReference type="Proteomes" id="UP000282818"/>
    </source>
</evidence>
<dbReference type="Proteomes" id="UP000282818">
    <property type="component" value="Unassembled WGS sequence"/>
</dbReference>
<keyword evidence="1" id="KW-0472">Membrane</keyword>
<evidence type="ECO:0000256" key="1">
    <source>
        <dbReference type="SAM" id="Phobius"/>
    </source>
</evidence>
<dbReference type="RefSeq" id="WP_127694950.1">
    <property type="nucleotide sequence ID" value="NZ_SACQ01000007.1"/>
</dbReference>
<protein>
    <recommendedName>
        <fullName evidence="4">MSHA biogenesis protein MshJ</fullName>
    </recommendedName>
</protein>
<sequence length="230" mass="25565">MINQMAERFNGLSTRERVLVFVSVLVILALLLFVVLIEPVMKRSAQIDNQLAAQQRASNARQVQISALSRMLKEDPSIEVRAQIEGLVGQQTELQEIIRERSQYLVAPSEVAPLIEQVLERESGVKLLKFSSLPVQQLQLTSATAADTDTPAAEESAQGEALDVAPVYMHGFEVTLEGDYNGVYAYLLQLESLPQAFFWEQMSYQVAEHPSALVTLRIYTLSISEAWIGG</sequence>
<feature type="transmembrane region" description="Helical" evidence="1">
    <location>
        <begin position="18"/>
        <end position="37"/>
    </location>
</feature>
<dbReference type="Pfam" id="PF04612">
    <property type="entry name" value="T2SSM"/>
    <property type="match status" value="1"/>
</dbReference>
<name>A0A437Q579_9GAMM</name>
<gene>
    <name evidence="2" type="ORF">EOE65_14000</name>
</gene>
<keyword evidence="3" id="KW-1185">Reference proteome</keyword>
<comment type="caution">
    <text evidence="2">The sequence shown here is derived from an EMBL/GenBank/DDBJ whole genome shotgun (WGS) entry which is preliminary data.</text>
</comment>
<keyword evidence="1" id="KW-1133">Transmembrane helix</keyword>
<dbReference type="GO" id="GO:0015628">
    <property type="term" value="P:protein secretion by the type II secretion system"/>
    <property type="evidence" value="ECO:0007669"/>
    <property type="project" value="InterPro"/>
</dbReference>
<reference evidence="2 3" key="1">
    <citation type="submission" date="2019-01" db="EMBL/GenBank/DDBJ databases">
        <authorList>
            <person name="Chen W.-M."/>
        </authorList>
    </citation>
    <scope>NUCLEOTIDE SEQUENCE [LARGE SCALE GENOMIC DNA]</scope>
    <source>
        <strain evidence="2 3">HPM-16</strain>
    </source>
</reference>
<organism evidence="2 3">
    <name type="scientific">Neptunomonas marina</name>
    <dbReference type="NCBI Taxonomy" id="1815562"/>
    <lineage>
        <taxon>Bacteria</taxon>
        <taxon>Pseudomonadati</taxon>
        <taxon>Pseudomonadota</taxon>
        <taxon>Gammaproteobacteria</taxon>
        <taxon>Oceanospirillales</taxon>
        <taxon>Oceanospirillaceae</taxon>
        <taxon>Neptunomonas</taxon>
    </lineage>
</organism>
<accession>A0A437Q579</accession>
<keyword evidence="1" id="KW-0812">Transmembrane</keyword>
<dbReference type="EMBL" id="SACQ01000007">
    <property type="protein sequence ID" value="RVU29666.1"/>
    <property type="molecule type" value="Genomic_DNA"/>
</dbReference>
<dbReference type="GO" id="GO:0015627">
    <property type="term" value="C:type II protein secretion system complex"/>
    <property type="evidence" value="ECO:0007669"/>
    <property type="project" value="InterPro"/>
</dbReference>
<dbReference type="InterPro" id="IPR007690">
    <property type="entry name" value="T2SS_GspM"/>
</dbReference>
<evidence type="ECO:0008006" key="4">
    <source>
        <dbReference type="Google" id="ProtNLM"/>
    </source>
</evidence>
<dbReference type="AlphaFoldDB" id="A0A437Q579"/>
<proteinExistence type="predicted"/>